<name>A0A495IBU3_9MICO</name>
<evidence type="ECO:0000256" key="1">
    <source>
        <dbReference type="ARBA" id="ARBA00022679"/>
    </source>
</evidence>
<dbReference type="GO" id="GO:0016301">
    <property type="term" value="F:kinase activity"/>
    <property type="evidence" value="ECO:0007669"/>
    <property type="project" value="UniProtKB-KW"/>
</dbReference>
<reference evidence="6 7" key="1">
    <citation type="submission" date="2018-10" db="EMBL/GenBank/DDBJ databases">
        <title>Sequencing the genomes of 1000 actinobacteria strains.</title>
        <authorList>
            <person name="Klenk H.-P."/>
        </authorList>
    </citation>
    <scope>NUCLEOTIDE SEQUENCE [LARGE SCALE GENOMIC DNA]</scope>
    <source>
        <strain evidence="6 7">DSM 17894</strain>
    </source>
</reference>
<dbReference type="RefSeq" id="WP_147430053.1">
    <property type="nucleotide sequence ID" value="NZ_RBKS01000001.1"/>
</dbReference>
<sequence length="216" mass="22697">MALIHRAELVPSKTELVDAWVKSRPWFRGEAGAPLDKVAAFRFDDPEGLVGIETLFVRAGDGPVLQVPLTYRDTPLVGAEGHLIGTLSHSVLGTRYVYDGLGDPASLVALVTAVLTGATQAEEHYEIDGVEVAREPNAVVRGGGSEAAARISVPEPEAVTVSDTASSSTATTPTLRVTVSRLPASEPLVRPAPPEATLVGSWEPEWAEVTLATVAV</sequence>
<dbReference type="Pfam" id="PF18085">
    <property type="entry name" value="Mak_N_cap"/>
    <property type="match status" value="1"/>
</dbReference>
<proteinExistence type="predicted"/>
<dbReference type="InterPro" id="IPR040999">
    <property type="entry name" value="Mak_N_cap"/>
</dbReference>
<feature type="domain" description="Maltokinase N-terminal cap" evidence="5">
    <location>
        <begin position="20"/>
        <end position="103"/>
    </location>
</feature>
<evidence type="ECO:0000256" key="2">
    <source>
        <dbReference type="ARBA" id="ARBA00022741"/>
    </source>
</evidence>
<evidence type="ECO:0000313" key="7">
    <source>
        <dbReference type="Proteomes" id="UP000280008"/>
    </source>
</evidence>
<comment type="caution">
    <text evidence="6">The sequence shown here is derived from an EMBL/GenBank/DDBJ whole genome shotgun (WGS) entry which is preliminary data.</text>
</comment>
<dbReference type="Proteomes" id="UP000280008">
    <property type="component" value="Unassembled WGS sequence"/>
</dbReference>
<dbReference type="NCBIfam" id="NF047744">
    <property type="entry name" value="CG0192_rel"/>
    <property type="match status" value="1"/>
</dbReference>
<accession>A0A495IBU3</accession>
<evidence type="ECO:0000313" key="6">
    <source>
        <dbReference type="EMBL" id="RKR73389.1"/>
    </source>
</evidence>
<evidence type="ECO:0000259" key="5">
    <source>
        <dbReference type="Pfam" id="PF18085"/>
    </source>
</evidence>
<dbReference type="OrthoDB" id="3787729at2"/>
<gene>
    <name evidence="6" type="ORF">C8E83_0481</name>
</gene>
<keyword evidence="1" id="KW-0808">Transferase</keyword>
<keyword evidence="2" id="KW-0547">Nucleotide-binding</keyword>
<organism evidence="6 7">
    <name type="scientific">Frondihabitans australicus</name>
    <dbReference type="NCBI Taxonomy" id="386892"/>
    <lineage>
        <taxon>Bacteria</taxon>
        <taxon>Bacillati</taxon>
        <taxon>Actinomycetota</taxon>
        <taxon>Actinomycetes</taxon>
        <taxon>Micrococcales</taxon>
        <taxon>Microbacteriaceae</taxon>
        <taxon>Frondihabitans</taxon>
    </lineage>
</organism>
<keyword evidence="4" id="KW-0067">ATP-binding</keyword>
<keyword evidence="7" id="KW-1185">Reference proteome</keyword>
<dbReference type="GO" id="GO:0005524">
    <property type="term" value="F:ATP binding"/>
    <property type="evidence" value="ECO:0007669"/>
    <property type="project" value="UniProtKB-KW"/>
</dbReference>
<keyword evidence="3" id="KW-0418">Kinase</keyword>
<evidence type="ECO:0000256" key="4">
    <source>
        <dbReference type="ARBA" id="ARBA00022840"/>
    </source>
</evidence>
<evidence type="ECO:0000256" key="3">
    <source>
        <dbReference type="ARBA" id="ARBA00022777"/>
    </source>
</evidence>
<dbReference type="AlphaFoldDB" id="A0A495IBU3"/>
<protein>
    <recommendedName>
        <fullName evidence="5">Maltokinase N-terminal cap domain-containing protein</fullName>
    </recommendedName>
</protein>
<dbReference type="EMBL" id="RBKS01000001">
    <property type="protein sequence ID" value="RKR73389.1"/>
    <property type="molecule type" value="Genomic_DNA"/>
</dbReference>